<comment type="caution">
    <text evidence="5">The sequence shown here is derived from an EMBL/GenBank/DDBJ whole genome shotgun (WGS) entry which is preliminary data.</text>
</comment>
<dbReference type="Gene3D" id="3.20.20.120">
    <property type="entry name" value="Enolase-like C-terminal domain"/>
    <property type="match status" value="1"/>
</dbReference>
<dbReference type="InterPro" id="IPR046945">
    <property type="entry name" value="RHMD-like"/>
</dbReference>
<reference evidence="5 6" key="1">
    <citation type="submission" date="2015-11" db="EMBL/GenBank/DDBJ databases">
        <title>Expanding the genomic diversity of Burkholderia species for the development of highly accurate diagnostics.</title>
        <authorList>
            <person name="Sahl J."/>
            <person name="Keim P."/>
            <person name="Wagner D."/>
        </authorList>
    </citation>
    <scope>NUCLEOTIDE SEQUENCE [LARGE SCALE GENOMIC DNA]</scope>
    <source>
        <strain evidence="5 6">MSMB2087WGS</strain>
    </source>
</reference>
<dbReference type="Proteomes" id="UP000060630">
    <property type="component" value="Unassembled WGS sequence"/>
</dbReference>
<dbReference type="InterPro" id="IPR029065">
    <property type="entry name" value="Enolase_C-like"/>
</dbReference>
<dbReference type="GO" id="GO:0009063">
    <property type="term" value="P:amino acid catabolic process"/>
    <property type="evidence" value="ECO:0007669"/>
    <property type="project" value="InterPro"/>
</dbReference>
<dbReference type="SUPFAM" id="SSF54826">
    <property type="entry name" value="Enolase N-terminal domain-like"/>
    <property type="match status" value="1"/>
</dbReference>
<evidence type="ECO:0000256" key="2">
    <source>
        <dbReference type="ARBA" id="ARBA00022723"/>
    </source>
</evidence>
<protein>
    <submittedName>
        <fullName evidence="5">Mandelate racemase</fullName>
    </submittedName>
</protein>
<dbReference type="SFLD" id="SFLDS00001">
    <property type="entry name" value="Enolase"/>
    <property type="match status" value="1"/>
</dbReference>
<evidence type="ECO:0000259" key="4">
    <source>
        <dbReference type="SMART" id="SM00922"/>
    </source>
</evidence>
<dbReference type="EMBL" id="LPHD01000186">
    <property type="protein sequence ID" value="KWA74107.1"/>
    <property type="molecule type" value="Genomic_DNA"/>
</dbReference>
<evidence type="ECO:0000256" key="1">
    <source>
        <dbReference type="ARBA" id="ARBA00001946"/>
    </source>
</evidence>
<dbReference type="GO" id="GO:0016052">
    <property type="term" value="P:carbohydrate catabolic process"/>
    <property type="evidence" value="ECO:0007669"/>
    <property type="project" value="TreeGrafter"/>
</dbReference>
<evidence type="ECO:0000256" key="3">
    <source>
        <dbReference type="ARBA" id="ARBA00022842"/>
    </source>
</evidence>
<dbReference type="PANTHER" id="PTHR13794">
    <property type="entry name" value="ENOLASE SUPERFAMILY, MANDELATE RACEMASE"/>
    <property type="match status" value="1"/>
</dbReference>
<keyword evidence="3" id="KW-0460">Magnesium</keyword>
<dbReference type="CDD" id="cd03316">
    <property type="entry name" value="MR_like"/>
    <property type="match status" value="1"/>
</dbReference>
<dbReference type="Pfam" id="PF13378">
    <property type="entry name" value="MR_MLE_C"/>
    <property type="match status" value="1"/>
</dbReference>
<evidence type="ECO:0000313" key="6">
    <source>
        <dbReference type="Proteomes" id="UP000060630"/>
    </source>
</evidence>
<accession>A0A107C305</accession>
<organism evidence="5 6">
    <name type="scientific">Burkholderia ubonensis</name>
    <dbReference type="NCBI Taxonomy" id="101571"/>
    <lineage>
        <taxon>Bacteria</taxon>
        <taxon>Pseudomonadati</taxon>
        <taxon>Pseudomonadota</taxon>
        <taxon>Betaproteobacteria</taxon>
        <taxon>Burkholderiales</taxon>
        <taxon>Burkholderiaceae</taxon>
        <taxon>Burkholderia</taxon>
        <taxon>Burkholderia cepacia complex</taxon>
    </lineage>
</organism>
<dbReference type="InterPro" id="IPR013342">
    <property type="entry name" value="Mandelate_racemase_C"/>
</dbReference>
<dbReference type="SFLD" id="SFLDG00179">
    <property type="entry name" value="mandelate_racemase"/>
    <property type="match status" value="1"/>
</dbReference>
<dbReference type="InterPro" id="IPR018110">
    <property type="entry name" value="Mandel_Rmase/mucon_lact_enz_CS"/>
</dbReference>
<dbReference type="InterPro" id="IPR036849">
    <property type="entry name" value="Enolase-like_C_sf"/>
</dbReference>
<feature type="domain" description="Mandelate racemase/muconate lactonizing enzyme C-terminal" evidence="4">
    <location>
        <begin position="166"/>
        <end position="263"/>
    </location>
</feature>
<dbReference type="Pfam" id="PF02746">
    <property type="entry name" value="MR_MLE_N"/>
    <property type="match status" value="1"/>
</dbReference>
<dbReference type="GO" id="GO:0000287">
    <property type="term" value="F:magnesium ion binding"/>
    <property type="evidence" value="ECO:0007669"/>
    <property type="project" value="TreeGrafter"/>
</dbReference>
<dbReference type="SUPFAM" id="SSF51604">
    <property type="entry name" value="Enolase C-terminal domain-like"/>
    <property type="match status" value="1"/>
</dbReference>
<sequence>MTETRRGAFPRLDTHGIEPVRIDRVEAFVFRAHIATPVRTSFGTMTDRPAVFVRITDSEGVEGYGEVWCNFPSVGAEHRARLVESVFRPMLVEHPVVHPADTFHMLTQRTEVLALQSGEAGPFAQVIAGIDLALWDLWARKARLPLWRLLGGASGEIGVYASGLNPVGAEALVREKAAEGYRSFKLKVGFGRECDLGNLTRLREIIGDECTLQADANQGWDVQTAIGMARDFAASDLGWLEEPLRCNRPVAEWRALIEQSPVPIAGGENLADAQSFATYIEQRAYDVVQPDVAKWGGISGCWPVIQATRAAGLRYCPHYLGGGLGLLASGHLLAAAGGDGMLEVDANPNPLRTLLSGAIAAPKDGRVSLGDAPGIGIVPPLDTLQERIGQAS</sequence>
<dbReference type="GO" id="GO:0016836">
    <property type="term" value="F:hydro-lyase activity"/>
    <property type="evidence" value="ECO:0007669"/>
    <property type="project" value="TreeGrafter"/>
</dbReference>
<dbReference type="InterPro" id="IPR013341">
    <property type="entry name" value="Mandelate_racemase_N_dom"/>
</dbReference>
<proteinExistence type="predicted"/>
<gene>
    <name evidence="5" type="ORF">WL29_02685</name>
</gene>
<keyword evidence="2" id="KW-0479">Metal-binding</keyword>
<dbReference type="Gene3D" id="3.30.390.10">
    <property type="entry name" value="Enolase-like, N-terminal domain"/>
    <property type="match status" value="1"/>
</dbReference>
<dbReference type="AlphaFoldDB" id="A0A107C305"/>
<dbReference type="PANTHER" id="PTHR13794:SF58">
    <property type="entry name" value="MITOCHONDRIAL ENOLASE SUPERFAMILY MEMBER 1"/>
    <property type="match status" value="1"/>
</dbReference>
<dbReference type="InterPro" id="IPR029017">
    <property type="entry name" value="Enolase-like_N"/>
</dbReference>
<comment type="cofactor">
    <cofactor evidence="1">
        <name>Mg(2+)</name>
        <dbReference type="ChEBI" id="CHEBI:18420"/>
    </cofactor>
</comment>
<dbReference type="SMART" id="SM00922">
    <property type="entry name" value="MR_MLE"/>
    <property type="match status" value="1"/>
</dbReference>
<dbReference type="PROSITE" id="PS00909">
    <property type="entry name" value="MR_MLE_2"/>
    <property type="match status" value="1"/>
</dbReference>
<evidence type="ECO:0000313" key="5">
    <source>
        <dbReference type="EMBL" id="KWA74107.1"/>
    </source>
</evidence>
<dbReference type="RefSeq" id="WP_059641248.1">
    <property type="nucleotide sequence ID" value="NZ_LOVD01000015.1"/>
</dbReference>
<name>A0A107C305_9BURK</name>